<feature type="domain" description="Fe2OG dioxygenase" evidence="2">
    <location>
        <begin position="137"/>
        <end position="244"/>
    </location>
</feature>
<evidence type="ECO:0000313" key="3">
    <source>
        <dbReference type="EMBL" id="KOF79098.1"/>
    </source>
</evidence>
<dbReference type="InterPro" id="IPR005123">
    <property type="entry name" value="Oxoglu/Fe-dep_dioxygenase_dom"/>
</dbReference>
<comment type="cofactor">
    <cofactor evidence="1">
        <name>Fe(2+)</name>
        <dbReference type="ChEBI" id="CHEBI:29033"/>
    </cofactor>
</comment>
<organism evidence="3">
    <name type="scientific">Octopus bimaculoides</name>
    <name type="common">California two-spotted octopus</name>
    <dbReference type="NCBI Taxonomy" id="37653"/>
    <lineage>
        <taxon>Eukaryota</taxon>
        <taxon>Metazoa</taxon>
        <taxon>Spiralia</taxon>
        <taxon>Lophotrochozoa</taxon>
        <taxon>Mollusca</taxon>
        <taxon>Cephalopoda</taxon>
        <taxon>Coleoidea</taxon>
        <taxon>Octopodiformes</taxon>
        <taxon>Octopoda</taxon>
        <taxon>Incirrata</taxon>
        <taxon>Octopodidae</taxon>
        <taxon>Octopus</taxon>
    </lineage>
</organism>
<dbReference type="Gene3D" id="2.60.120.590">
    <property type="entry name" value="Alpha-ketoglutarate-dependent dioxygenase AlkB-like"/>
    <property type="match status" value="1"/>
</dbReference>
<dbReference type="EMBL" id="KQ420841">
    <property type="protein sequence ID" value="KOF79098.1"/>
    <property type="molecule type" value="Genomic_DNA"/>
</dbReference>
<dbReference type="AlphaFoldDB" id="A0A0L8GQ06"/>
<dbReference type="InterPro" id="IPR037151">
    <property type="entry name" value="AlkB-like_sf"/>
</dbReference>
<protein>
    <recommendedName>
        <fullName evidence="2">Fe2OG dioxygenase domain-containing protein</fullName>
    </recommendedName>
</protein>
<dbReference type="PROSITE" id="PS51471">
    <property type="entry name" value="FE2OG_OXY"/>
    <property type="match status" value="1"/>
</dbReference>
<evidence type="ECO:0000256" key="1">
    <source>
        <dbReference type="ARBA" id="ARBA00001954"/>
    </source>
</evidence>
<dbReference type="GO" id="GO:0006631">
    <property type="term" value="P:fatty acid metabolic process"/>
    <property type="evidence" value="ECO:0007669"/>
    <property type="project" value="TreeGrafter"/>
</dbReference>
<dbReference type="SUPFAM" id="SSF51197">
    <property type="entry name" value="Clavaminate synthase-like"/>
    <property type="match status" value="1"/>
</dbReference>
<evidence type="ECO:0000259" key="2">
    <source>
        <dbReference type="PROSITE" id="PS51471"/>
    </source>
</evidence>
<dbReference type="KEGG" id="obi:106875440"/>
<reference evidence="3" key="1">
    <citation type="submission" date="2015-07" db="EMBL/GenBank/DDBJ databases">
        <title>MeaNS - Measles Nucleotide Surveillance Program.</title>
        <authorList>
            <person name="Tran T."/>
            <person name="Druce J."/>
        </authorList>
    </citation>
    <scope>NUCLEOTIDE SEQUENCE</scope>
    <source>
        <strain evidence="3">UCB-OBI-ISO-001</strain>
        <tissue evidence="3">Gonad</tissue>
    </source>
</reference>
<name>A0A0L8GQ06_OCTBM</name>
<dbReference type="OMA" id="VEPHMKR"/>
<proteinExistence type="predicted"/>
<dbReference type="Pfam" id="PF13532">
    <property type="entry name" value="2OG-FeII_Oxy_2"/>
    <property type="match status" value="1"/>
</dbReference>
<dbReference type="OrthoDB" id="28127at2759"/>
<sequence length="246" mass="28416">MTSCLTFSISKLVYFTPVLLGVTRNRPLLAFTSNSLCKRGTVSTNGDCSKWWERLLSASDPDTEKLVQNNVEIHEDFLSLEEHESLLAEIEPYLKRLRYEYDHWDDAIHGYRETERKQWNDSNTKILDRVKSVAFQPSEVPLPFVHVLDINKDGYIKAHVDSVRFCGRAIAGLSLLSESVMRLVCEKDKSKSGDILLLPRSLYILRDKARFDYTHEVLPDKTSMFKGKHIPRSRRISVISRLEVKQ</sequence>
<accession>A0A0L8GQ06</accession>
<dbReference type="InterPro" id="IPR032870">
    <property type="entry name" value="ALKBH7-like"/>
</dbReference>
<dbReference type="PANTHER" id="PTHR21052:SF0">
    <property type="entry name" value="ALPHA-KETOGLUTARATE-DEPENDENT DIOXYGENASE ALKB HOMOLOG 7, MITOCHONDRIAL"/>
    <property type="match status" value="1"/>
</dbReference>
<dbReference type="GO" id="GO:0006974">
    <property type="term" value="P:DNA damage response"/>
    <property type="evidence" value="ECO:0007669"/>
    <property type="project" value="InterPro"/>
</dbReference>
<dbReference type="PANTHER" id="PTHR21052">
    <property type="entry name" value="SPERMATOGENESIS ASSOCIATED 11-RELATED"/>
    <property type="match status" value="1"/>
</dbReference>
<gene>
    <name evidence="3" type="ORF">OCBIM_22029903mg</name>
</gene>
<dbReference type="STRING" id="37653.A0A0L8GQ06"/>
<dbReference type="InterPro" id="IPR027450">
    <property type="entry name" value="AlkB-like"/>
</dbReference>
<dbReference type="GO" id="GO:0005759">
    <property type="term" value="C:mitochondrial matrix"/>
    <property type="evidence" value="ECO:0007669"/>
    <property type="project" value="TreeGrafter"/>
</dbReference>